<comment type="caution">
    <text evidence="1">The sequence shown here is derived from an EMBL/GenBank/DDBJ whole genome shotgun (WGS) entry which is preliminary data.</text>
</comment>
<gene>
    <name evidence="1" type="ORF">LOD26_23160</name>
</gene>
<protein>
    <submittedName>
        <fullName evidence="1">Uncharacterized protein</fullName>
    </submittedName>
</protein>
<name>A0ABT1BE80_9ENTR</name>
<sequence>MSVLELLRWFLGVFLFDLHQSIFGAICEPVQTLKNKWLFLLFKNFFDKVLEWGK</sequence>
<dbReference type="EMBL" id="JAJJVQ010000011">
    <property type="protein sequence ID" value="MCO5784193.1"/>
    <property type="molecule type" value="Genomic_DNA"/>
</dbReference>
<accession>A0ABT1BE80</accession>
<evidence type="ECO:0000313" key="2">
    <source>
        <dbReference type="Proteomes" id="UP001139290"/>
    </source>
</evidence>
<proteinExistence type="predicted"/>
<dbReference type="Proteomes" id="UP001139290">
    <property type="component" value="Unassembled WGS sequence"/>
</dbReference>
<dbReference type="RefSeq" id="WP_252838937.1">
    <property type="nucleotide sequence ID" value="NZ_JAJJVQ010000011.1"/>
</dbReference>
<evidence type="ECO:0000313" key="1">
    <source>
        <dbReference type="EMBL" id="MCO5784193.1"/>
    </source>
</evidence>
<reference evidence="1" key="1">
    <citation type="submission" date="2021-11" db="EMBL/GenBank/DDBJ databases">
        <title>Citrobacter meridianamericanus sp. nov. isolated from soil.</title>
        <authorList>
            <person name="Furlan J.P.R."/>
            <person name="Stehling E.G."/>
        </authorList>
    </citation>
    <scope>NUCLEOTIDE SEQUENCE</scope>
    <source>
        <strain evidence="1">BR102</strain>
    </source>
</reference>
<keyword evidence="2" id="KW-1185">Reference proteome</keyword>
<organism evidence="1 2">
    <name type="scientific">Citrobacter meridianamericanus</name>
    <dbReference type="NCBI Taxonomy" id="2894201"/>
    <lineage>
        <taxon>Bacteria</taxon>
        <taxon>Pseudomonadati</taxon>
        <taxon>Pseudomonadota</taxon>
        <taxon>Gammaproteobacteria</taxon>
        <taxon>Enterobacterales</taxon>
        <taxon>Enterobacteriaceae</taxon>
        <taxon>Citrobacter</taxon>
    </lineage>
</organism>